<proteinExistence type="predicted"/>
<organism evidence="3 4">
    <name type="scientific">Digitaria exilis</name>
    <dbReference type="NCBI Taxonomy" id="1010633"/>
    <lineage>
        <taxon>Eukaryota</taxon>
        <taxon>Viridiplantae</taxon>
        <taxon>Streptophyta</taxon>
        <taxon>Embryophyta</taxon>
        <taxon>Tracheophyta</taxon>
        <taxon>Spermatophyta</taxon>
        <taxon>Magnoliopsida</taxon>
        <taxon>Liliopsida</taxon>
        <taxon>Poales</taxon>
        <taxon>Poaceae</taxon>
        <taxon>PACMAD clade</taxon>
        <taxon>Panicoideae</taxon>
        <taxon>Panicodae</taxon>
        <taxon>Paniceae</taxon>
        <taxon>Anthephorinae</taxon>
        <taxon>Digitaria</taxon>
    </lineage>
</organism>
<feature type="compositionally biased region" description="Polar residues" evidence="1">
    <location>
        <begin position="306"/>
        <end position="319"/>
    </location>
</feature>
<feature type="domain" description="Myb/SANT-like" evidence="2">
    <location>
        <begin position="154"/>
        <end position="242"/>
    </location>
</feature>
<accession>A0A835FLF7</accession>
<feature type="region of interest" description="Disordered" evidence="1">
    <location>
        <begin position="302"/>
        <end position="329"/>
    </location>
</feature>
<dbReference type="OrthoDB" id="684435at2759"/>
<name>A0A835FLF7_9POAL</name>
<dbReference type="EMBL" id="JACEFO010000535">
    <property type="protein sequence ID" value="KAF8765910.1"/>
    <property type="molecule type" value="Genomic_DNA"/>
</dbReference>
<keyword evidence="4" id="KW-1185">Reference proteome</keyword>
<evidence type="ECO:0000259" key="2">
    <source>
        <dbReference type="Pfam" id="PF12776"/>
    </source>
</evidence>
<evidence type="ECO:0000313" key="4">
    <source>
        <dbReference type="Proteomes" id="UP000636709"/>
    </source>
</evidence>
<dbReference type="PANTHER" id="PTHR47069">
    <property type="match status" value="1"/>
</dbReference>
<gene>
    <name evidence="3" type="ORF">HU200_008036</name>
</gene>
<dbReference type="Pfam" id="PF12776">
    <property type="entry name" value="Myb_DNA-bind_3"/>
    <property type="match status" value="1"/>
</dbReference>
<dbReference type="InterPro" id="IPR024752">
    <property type="entry name" value="Myb/SANT-like_dom"/>
</dbReference>
<dbReference type="PANTHER" id="PTHR47069:SF8">
    <property type="entry name" value="MYB_SANT-LIKE DOMAIN-CONTAINING PROTEIN"/>
    <property type="match status" value="1"/>
</dbReference>
<dbReference type="AlphaFoldDB" id="A0A835FLF7"/>
<sequence length="351" mass="39699">MLCLLKSMEKHATEYRLDTLLEALLVINSRNKLKACSLQLKGLAVAAAVAAEIEVFLPRHRRSGVPAATCISTFRLRSEVVVEAIVFRWAGSTFRLRSEVVVEAAVFHWAGSAFRLRSEVVVEAVVFRWAAYQGCSPSSSYNAKLTQMDGGRANWDEETTKAFLDLCIDEKNKLNFNKRSLTKDGWENMYKISANKWCKKQLQNKFTTLKRQYKLWRDLKDKSGAGWDKNTGTINCTPEWWTDRIADNENNKQFRGKRLPFEDELAFLFDSMDSEDGDMLCVGGLGDKTPSGASEENLDPMAEDNNAWSEDNIGRSSVGRTAKRPGKEKVVDSPLKRARVWNIMSSAYLRA</sequence>
<dbReference type="Proteomes" id="UP000636709">
    <property type="component" value="Unassembled WGS sequence"/>
</dbReference>
<protein>
    <recommendedName>
        <fullName evidence="2">Myb/SANT-like domain-containing protein</fullName>
    </recommendedName>
</protein>
<evidence type="ECO:0000256" key="1">
    <source>
        <dbReference type="SAM" id="MobiDB-lite"/>
    </source>
</evidence>
<reference evidence="3" key="1">
    <citation type="submission" date="2020-07" db="EMBL/GenBank/DDBJ databases">
        <title>Genome sequence and genetic diversity analysis of an under-domesticated orphan crop, white fonio (Digitaria exilis).</title>
        <authorList>
            <person name="Bennetzen J.L."/>
            <person name="Chen S."/>
            <person name="Ma X."/>
            <person name="Wang X."/>
            <person name="Yssel A.E.J."/>
            <person name="Chaluvadi S.R."/>
            <person name="Johnson M."/>
            <person name="Gangashetty P."/>
            <person name="Hamidou F."/>
            <person name="Sanogo M.D."/>
            <person name="Zwaenepoel A."/>
            <person name="Wallace J."/>
            <person name="Van De Peer Y."/>
            <person name="Van Deynze A."/>
        </authorList>
    </citation>
    <scope>NUCLEOTIDE SEQUENCE</scope>
    <source>
        <tissue evidence="3">Leaves</tissue>
    </source>
</reference>
<comment type="caution">
    <text evidence="3">The sequence shown here is derived from an EMBL/GenBank/DDBJ whole genome shotgun (WGS) entry which is preliminary data.</text>
</comment>
<evidence type="ECO:0000313" key="3">
    <source>
        <dbReference type="EMBL" id="KAF8765910.1"/>
    </source>
</evidence>